<evidence type="ECO:0000313" key="2">
    <source>
        <dbReference type="Proteomes" id="UP000580250"/>
    </source>
</evidence>
<proteinExistence type="predicted"/>
<comment type="caution">
    <text evidence="1">The sequence shown here is derived from an EMBL/GenBank/DDBJ whole genome shotgun (WGS) entry which is preliminary data.</text>
</comment>
<protein>
    <submittedName>
        <fullName evidence="1">Uncharacterized protein</fullName>
    </submittedName>
</protein>
<gene>
    <name evidence="1" type="ORF">MENT_LOCUS50134</name>
</gene>
<organism evidence="1 2">
    <name type="scientific">Meloidogyne enterolobii</name>
    <name type="common">Root-knot nematode worm</name>
    <name type="synonym">Meloidogyne mayaguensis</name>
    <dbReference type="NCBI Taxonomy" id="390850"/>
    <lineage>
        <taxon>Eukaryota</taxon>
        <taxon>Metazoa</taxon>
        <taxon>Ecdysozoa</taxon>
        <taxon>Nematoda</taxon>
        <taxon>Chromadorea</taxon>
        <taxon>Rhabditida</taxon>
        <taxon>Tylenchina</taxon>
        <taxon>Tylenchomorpha</taxon>
        <taxon>Tylenchoidea</taxon>
        <taxon>Meloidogynidae</taxon>
        <taxon>Meloidogyninae</taxon>
        <taxon>Meloidogyne</taxon>
    </lineage>
</organism>
<dbReference type="AlphaFoldDB" id="A0A6V7XC76"/>
<accession>A0A6V7XC76</accession>
<dbReference type="Proteomes" id="UP000580250">
    <property type="component" value="Unassembled WGS sequence"/>
</dbReference>
<sequence>MRADSGIPVSFWYKFEISKTYPKTEVGTFPFCHTPLTWQVLE</sequence>
<name>A0A6V7XC76_MELEN</name>
<dbReference type="EMBL" id="CAJEWN010001377">
    <property type="protein sequence ID" value="CAD2196930.1"/>
    <property type="molecule type" value="Genomic_DNA"/>
</dbReference>
<evidence type="ECO:0000313" key="1">
    <source>
        <dbReference type="EMBL" id="CAD2196930.1"/>
    </source>
</evidence>
<reference evidence="1 2" key="1">
    <citation type="submission" date="2020-08" db="EMBL/GenBank/DDBJ databases">
        <authorList>
            <person name="Koutsovoulos G."/>
            <person name="Danchin GJ E."/>
        </authorList>
    </citation>
    <scope>NUCLEOTIDE SEQUENCE [LARGE SCALE GENOMIC DNA]</scope>
</reference>